<keyword evidence="3" id="KW-1185">Reference proteome</keyword>
<name>A0A444Y392_ARAHY</name>
<dbReference type="EMBL" id="SDMP01000018">
    <property type="protein sequence ID" value="RYQ96421.1"/>
    <property type="molecule type" value="Genomic_DNA"/>
</dbReference>
<protein>
    <submittedName>
        <fullName evidence="2">Uncharacterized protein</fullName>
    </submittedName>
</protein>
<dbReference type="EMBL" id="CP031001">
    <property type="protein sequence ID" value="QHN77119.1"/>
    <property type="molecule type" value="Genomic_DNA"/>
</dbReference>
<dbReference type="AlphaFoldDB" id="A0A444Y392"/>
<organism evidence="2 3">
    <name type="scientific">Arachis hypogaea</name>
    <name type="common">Peanut</name>
    <dbReference type="NCBI Taxonomy" id="3818"/>
    <lineage>
        <taxon>Eukaryota</taxon>
        <taxon>Viridiplantae</taxon>
        <taxon>Streptophyta</taxon>
        <taxon>Embryophyta</taxon>
        <taxon>Tracheophyta</taxon>
        <taxon>Spermatophyta</taxon>
        <taxon>Magnoliopsida</taxon>
        <taxon>eudicotyledons</taxon>
        <taxon>Gunneridae</taxon>
        <taxon>Pentapetalae</taxon>
        <taxon>rosids</taxon>
        <taxon>fabids</taxon>
        <taxon>Fabales</taxon>
        <taxon>Fabaceae</taxon>
        <taxon>Papilionoideae</taxon>
        <taxon>50 kb inversion clade</taxon>
        <taxon>dalbergioids sensu lato</taxon>
        <taxon>Dalbergieae</taxon>
        <taxon>Pterocarpus clade</taxon>
        <taxon>Arachis</taxon>
    </lineage>
</organism>
<evidence type="ECO:0000313" key="3">
    <source>
        <dbReference type="Proteomes" id="UP000289738"/>
    </source>
</evidence>
<dbReference type="PANTHER" id="PTHR37767">
    <property type="entry name" value="HYDROXYPROLINE-RICH GLYCOPROTEIN FAMILY PROTEIN"/>
    <property type="match status" value="1"/>
</dbReference>
<gene>
    <name evidence="2" type="ORF">Ahy_B08g092182</name>
    <name evidence="1" type="ORF">DS421_19g649880</name>
</gene>
<dbReference type="Proteomes" id="UP000289738">
    <property type="component" value="Chromosome B08"/>
</dbReference>
<dbReference type="PANTHER" id="PTHR37767:SF1">
    <property type="entry name" value="HYDROXYPROLINE-RICH GLYCOPROTEIN FAMILY PROTEIN"/>
    <property type="match status" value="1"/>
</dbReference>
<sequence>MPELCSCSSQFPCPEPPLKLIASVSFFWEEKPGTPLPNFSLYSSSLANIVPNDESSEAITGMELEPFRFDIDESMGKSHWLNLKLKPHCGQLAQRQRVTQDRELNLKLKPKLGFLKRDENFLFLTQPAKVKAEEDVDDGECANGSEMTMRKVPTLGELIMMSRRRSCRRKALHMNWDYNPPKEMRRKEDFGCFNFVCGNIVEGLFKRSYLPRMKLVKAQGTMIIEPKLTI</sequence>
<reference evidence="1 4" key="2">
    <citation type="submission" date="2020-01" db="EMBL/GenBank/DDBJ databases">
        <title>Genome sequence of Arachis hypogaea, cultivar Shitouqi.</title>
        <authorList>
            <person name="Zhuang W."/>
            <person name="Chen H."/>
            <person name="Varshney R."/>
            <person name="Wang D."/>
            <person name="Ming R."/>
        </authorList>
    </citation>
    <scope>NUCLEOTIDE SEQUENCE [LARGE SCALE GENOMIC DNA]</scope>
    <source>
        <tissue evidence="1">Young leaf</tissue>
    </source>
</reference>
<evidence type="ECO:0000313" key="1">
    <source>
        <dbReference type="EMBL" id="QHN77119.1"/>
    </source>
</evidence>
<dbReference type="Proteomes" id="UP000464620">
    <property type="component" value="Chromosome B09"/>
</dbReference>
<accession>A0A444Y392</accession>
<proteinExistence type="predicted"/>
<reference evidence="2 3" key="1">
    <citation type="submission" date="2019-01" db="EMBL/GenBank/DDBJ databases">
        <title>Sequencing of cultivated peanut Arachis hypogaea provides insights into genome evolution and oil improvement.</title>
        <authorList>
            <person name="Chen X."/>
        </authorList>
    </citation>
    <scope>NUCLEOTIDE SEQUENCE [LARGE SCALE GENOMIC DNA]</scope>
    <source>
        <strain evidence="3">cv. Fuhuasheng</strain>
        <strain evidence="2">GDAAS-fuhuasheng2018</strain>
        <tissue evidence="2">Leaves</tissue>
    </source>
</reference>
<evidence type="ECO:0000313" key="2">
    <source>
        <dbReference type="EMBL" id="RYQ96421.1"/>
    </source>
</evidence>
<evidence type="ECO:0000313" key="4">
    <source>
        <dbReference type="Proteomes" id="UP000464620"/>
    </source>
</evidence>